<dbReference type="EMBL" id="KQ257459">
    <property type="protein sequence ID" value="KNC98788.1"/>
    <property type="molecule type" value="Genomic_DNA"/>
</dbReference>
<dbReference type="InParanoid" id="A0A0L0HDH8"/>
<dbReference type="InterPro" id="IPR035999">
    <property type="entry name" value="Sec7_dom_sf"/>
</dbReference>
<dbReference type="OrthoDB" id="2157641at2759"/>
<dbReference type="Gene3D" id="2.30.29.30">
    <property type="entry name" value="Pleckstrin-homology domain (PH domain)/Phosphotyrosine-binding domain (PTB)"/>
    <property type="match status" value="1"/>
</dbReference>
<dbReference type="InterPro" id="IPR041681">
    <property type="entry name" value="PH_9"/>
</dbReference>
<dbReference type="Gene3D" id="1.10.1000.11">
    <property type="entry name" value="Arf Nucleotide-binding Site Opener,domain 2"/>
    <property type="match status" value="1"/>
</dbReference>
<dbReference type="SMART" id="SM00222">
    <property type="entry name" value="Sec7"/>
    <property type="match status" value="1"/>
</dbReference>
<reference evidence="3 4" key="1">
    <citation type="submission" date="2009-08" db="EMBL/GenBank/DDBJ databases">
        <title>The Genome Sequence of Spizellomyces punctatus strain DAOM BR117.</title>
        <authorList>
            <consortium name="The Broad Institute Genome Sequencing Platform"/>
            <person name="Russ C."/>
            <person name="Cuomo C."/>
            <person name="Shea T."/>
            <person name="Young S.K."/>
            <person name="Zeng Q."/>
            <person name="Koehrsen M."/>
            <person name="Haas B."/>
            <person name="Borodovsky M."/>
            <person name="Guigo R."/>
            <person name="Alvarado L."/>
            <person name="Berlin A."/>
            <person name="Bochicchio J."/>
            <person name="Borenstein D."/>
            <person name="Chapman S."/>
            <person name="Chen Z."/>
            <person name="Engels R."/>
            <person name="Freedman E."/>
            <person name="Gellesch M."/>
            <person name="Goldberg J."/>
            <person name="Griggs A."/>
            <person name="Gujja S."/>
            <person name="Heiman D."/>
            <person name="Hepburn T."/>
            <person name="Howarth C."/>
            <person name="Jen D."/>
            <person name="Larson L."/>
            <person name="Lewis B."/>
            <person name="Mehta T."/>
            <person name="Park D."/>
            <person name="Pearson M."/>
            <person name="Roberts A."/>
            <person name="Saif S."/>
            <person name="Shenoy N."/>
            <person name="Sisk P."/>
            <person name="Stolte C."/>
            <person name="Sykes S."/>
            <person name="Thomson T."/>
            <person name="Walk T."/>
            <person name="White J."/>
            <person name="Yandava C."/>
            <person name="Burger G."/>
            <person name="Gray M.W."/>
            <person name="Holland P.W.H."/>
            <person name="King N."/>
            <person name="Lang F.B.F."/>
            <person name="Roger A.J."/>
            <person name="Ruiz-Trillo I."/>
            <person name="Lander E."/>
            <person name="Nusbaum C."/>
        </authorList>
    </citation>
    <scope>NUCLEOTIDE SEQUENCE [LARGE SCALE GENOMIC DNA]</scope>
    <source>
        <strain evidence="3 4">DAOM BR117</strain>
    </source>
</reference>
<sequence length="1559" mass="169416">MTSSNLDDAVYASNVTDKRSLPQSSQESKETENPAQHLGPSRRAKPRKFGYLTLDVGTPLWDALPPSLLARLDAQMTEDGTDHDEIRPLSLAEKQKSAEFRARSISTPDLVGTRPGPARDRAASHGMSGGMSQVRTGAGSGVNRRLRSRSAPSTNVLDVMAAAREGASTLHERQAHDANGGLTTTYSPQLPSLPVSITSQSVPVPSSLPSPPAAGNPPSEPSTIVTAQDLPAPTTDPVSLPKSPRPEPPSIDTKLAVTAPSAMPLSADAQVRAEKSWDLDIPTVQQQIMSRPSFNLQRDTPSMGRPAMDHGHLTDDEEYYEKPGKQSFWAGFRRSFSANLAKLRNSKSGVEFPQHPPAGSVGSDYHSGQGDPSGQGPGLPGKHEGISRSISDNSMPRYSPSKPLPELPSVPEQPNSVTHARTSHKPNSPSSHGHSSNGLPQAQPIKSLEYRRGRSNSAAAALPPSPYAEAIAGHSSSHPARVYPIQMTGGDDAEQIALLIRKHKEANVDRLTGSMSIPRRSSSYVPKGTMEGKAGTSSSSSTGEMGVSNDASRRTRVDSSEEEKAGGSAVSKQSKKSSRERQKSTMGEQDASYGTEALSQEVEPLSSPDVVVTHYDGEPSLMMPSEGLTNAGEKSLEYPSPAQLTDTSLVDSPRTHVSTDSSPSKRYRDMDPELVGRLLFEDALPEIPLEKVSEIIGKPDDYHKAALQSFIQCFDFTDQDVDEGFRAFANHLFVTGESQVINRILTAYAQRYWTCNPRLHSLYPNYALVDSIMASLMMLNTDLHRANIGARSSQKITKKQWVNMVLEGLTAQVKEHGAMNGEEGRDALKKWTKAMDVHLRRIYDRTAKQPLPQREIPKPASDISPVDHLDSALSSPEGTPTSPTSPILSRLRRDESSLSLASTMSTGTMFSVSEKRKGTISSFMLRRKGDRGDIRHVFSNDSIGPQQPLALSLDSQLNLAAGVSGSTPPSLGRHSTTGAMSQPRSSSSSWGAGSPSPARSSPVTDIQLEGQLIRKHLKERDEVKAKHRKWIKLHCVLQLDVQAGTLELCMYKLERNTEKDNAGFVAGGMEGESLPLRRVATGDSTGPNTWLGSGGERIRVSSDSAIRGVPRLASQPPQTFNLLHSLATPLPPPGYSQQRPHVFTLRLFDGQIYLFHGFNAEVVREWVKTINFWAARKSKEPFPGSGGNTEYGWGPIVWERAQQRQQEQELEHRESGERSSGEGVSPSSLSPQVASHKYASSMRSFTSGGSTESGRSVATVPGVSGFHGDEPVTTGRRHNRRGSRDIDRKMKKMKISEWMPPVPLGKVMSTATEEAQLEVWRRQQDIVSRDLEEHSSYRDPMEKMYAGYPALRQKATANWMRKQRWLMREYEKYGTYAQMLRDCVDERSAMNVSAAAAVSSSSASPVHDLPVTPAQPSRRRASVGSTSSESRKARGAASPNEAPQPNLSETRGKAGSLDIIREVGGDDGGVSTETKPRPRRHSLGRLLDFTPPLISPRASSGSGGADDSARAQVEIESENDASLPLSPIGETRDTLWSNDFSRQSEESWRTALTGADSED</sequence>
<feature type="region of interest" description="Disordered" evidence="1">
    <location>
        <begin position="962"/>
        <end position="1004"/>
    </location>
</feature>
<dbReference type="STRING" id="645134.A0A0L0HDH8"/>
<accession>A0A0L0HDH8</accession>
<dbReference type="GO" id="GO:0032012">
    <property type="term" value="P:regulation of ARF protein signal transduction"/>
    <property type="evidence" value="ECO:0007669"/>
    <property type="project" value="InterPro"/>
</dbReference>
<evidence type="ECO:0000259" key="2">
    <source>
        <dbReference type="PROSITE" id="PS50190"/>
    </source>
</evidence>
<feature type="region of interest" description="Disordered" evidence="1">
    <location>
        <begin position="347"/>
        <end position="462"/>
    </location>
</feature>
<dbReference type="VEuPathDB" id="FungiDB:SPPG_05765"/>
<evidence type="ECO:0000256" key="1">
    <source>
        <dbReference type="SAM" id="MobiDB-lite"/>
    </source>
</evidence>
<dbReference type="SUPFAM" id="SSF50729">
    <property type="entry name" value="PH domain-like"/>
    <property type="match status" value="1"/>
</dbReference>
<feature type="region of interest" description="Disordered" evidence="1">
    <location>
        <begin position="1"/>
        <end position="47"/>
    </location>
</feature>
<feature type="compositionally biased region" description="Low complexity" evidence="1">
    <location>
        <begin position="1221"/>
        <end position="1231"/>
    </location>
</feature>
<feature type="compositionally biased region" description="Low complexity" evidence="1">
    <location>
        <begin position="981"/>
        <end position="1002"/>
    </location>
</feature>
<feature type="compositionally biased region" description="Polar residues" evidence="1">
    <location>
        <begin position="642"/>
        <end position="664"/>
    </location>
</feature>
<feature type="region of interest" description="Disordered" evidence="1">
    <location>
        <begin position="1397"/>
        <end position="1559"/>
    </location>
</feature>
<dbReference type="SMART" id="SM00233">
    <property type="entry name" value="PH"/>
    <property type="match status" value="1"/>
</dbReference>
<dbReference type="GeneID" id="27689119"/>
<dbReference type="InterPro" id="IPR023394">
    <property type="entry name" value="Sec7_C_sf"/>
</dbReference>
<dbReference type="PROSITE" id="PS50190">
    <property type="entry name" value="SEC7"/>
    <property type="match status" value="1"/>
</dbReference>
<feature type="compositionally biased region" description="Polar residues" evidence="1">
    <location>
        <begin position="181"/>
        <end position="198"/>
    </location>
</feature>
<keyword evidence="4" id="KW-1185">Reference proteome</keyword>
<protein>
    <recommendedName>
        <fullName evidence="2">SEC7 domain-containing protein</fullName>
    </recommendedName>
</protein>
<feature type="compositionally biased region" description="Low complexity" evidence="1">
    <location>
        <begin position="874"/>
        <end position="889"/>
    </location>
</feature>
<dbReference type="InterPro" id="IPR001849">
    <property type="entry name" value="PH_domain"/>
</dbReference>
<dbReference type="OMA" id="FYTSIQK"/>
<dbReference type="Pfam" id="PF15410">
    <property type="entry name" value="PH_9"/>
    <property type="match status" value="1"/>
</dbReference>
<organism evidence="3 4">
    <name type="scientific">Spizellomyces punctatus (strain DAOM BR117)</name>
    <dbReference type="NCBI Taxonomy" id="645134"/>
    <lineage>
        <taxon>Eukaryota</taxon>
        <taxon>Fungi</taxon>
        <taxon>Fungi incertae sedis</taxon>
        <taxon>Chytridiomycota</taxon>
        <taxon>Chytridiomycota incertae sedis</taxon>
        <taxon>Chytridiomycetes</taxon>
        <taxon>Spizellomycetales</taxon>
        <taxon>Spizellomycetaceae</taxon>
        <taxon>Spizellomyces</taxon>
    </lineage>
</organism>
<feature type="region of interest" description="Disordered" evidence="1">
    <location>
        <begin position="846"/>
        <end position="902"/>
    </location>
</feature>
<dbReference type="InterPro" id="IPR000904">
    <property type="entry name" value="Sec7_dom"/>
</dbReference>
<evidence type="ECO:0000313" key="3">
    <source>
        <dbReference type="EMBL" id="KNC98788.1"/>
    </source>
</evidence>
<dbReference type="InterPro" id="IPR011993">
    <property type="entry name" value="PH-like_dom_sf"/>
</dbReference>
<proteinExistence type="predicted"/>
<gene>
    <name evidence="3" type="ORF">SPPG_05765</name>
</gene>
<dbReference type="PANTHER" id="PTHR10663:SF376">
    <property type="entry name" value="PH AND SEC7 DOMAIN-CONTAINING PROTEIN"/>
    <property type="match status" value="1"/>
</dbReference>
<feature type="region of interest" description="Disordered" evidence="1">
    <location>
        <begin position="1202"/>
        <end position="1286"/>
    </location>
</feature>
<dbReference type="FunCoup" id="A0A0L0HDH8">
    <property type="interactions" value="24"/>
</dbReference>
<feature type="compositionally biased region" description="Polar residues" evidence="1">
    <location>
        <begin position="513"/>
        <end position="524"/>
    </location>
</feature>
<feature type="compositionally biased region" description="Low complexity" evidence="1">
    <location>
        <begin position="426"/>
        <end position="438"/>
    </location>
</feature>
<dbReference type="PANTHER" id="PTHR10663">
    <property type="entry name" value="GUANYL-NUCLEOTIDE EXCHANGE FACTOR"/>
    <property type="match status" value="1"/>
</dbReference>
<dbReference type="eggNOG" id="KOG0932">
    <property type="taxonomic scope" value="Eukaryota"/>
</dbReference>
<name>A0A0L0HDH8_SPIPD</name>
<feature type="region of interest" description="Disordered" evidence="1">
    <location>
        <begin position="505"/>
        <end position="668"/>
    </location>
</feature>
<dbReference type="RefSeq" id="XP_016606828.1">
    <property type="nucleotide sequence ID" value="XM_016753976.1"/>
</dbReference>
<dbReference type="GO" id="GO:0005085">
    <property type="term" value="F:guanyl-nucleotide exchange factor activity"/>
    <property type="evidence" value="ECO:0007669"/>
    <property type="project" value="InterPro"/>
</dbReference>
<feature type="region of interest" description="Disordered" evidence="1">
    <location>
        <begin position="107"/>
        <end position="253"/>
    </location>
</feature>
<feature type="domain" description="SEC7" evidence="2">
    <location>
        <begin position="653"/>
        <end position="849"/>
    </location>
</feature>
<dbReference type="Pfam" id="PF01369">
    <property type="entry name" value="Sec7"/>
    <property type="match status" value="1"/>
</dbReference>
<feature type="compositionally biased region" description="Basic and acidic residues" evidence="1">
    <location>
        <begin position="551"/>
        <end position="565"/>
    </location>
</feature>
<dbReference type="Proteomes" id="UP000053201">
    <property type="component" value="Unassembled WGS sequence"/>
</dbReference>
<feature type="compositionally biased region" description="Pro residues" evidence="1">
    <location>
        <begin position="206"/>
        <end position="220"/>
    </location>
</feature>
<feature type="compositionally biased region" description="Polar residues" evidence="1">
    <location>
        <begin position="962"/>
        <end position="980"/>
    </location>
</feature>
<dbReference type="SUPFAM" id="SSF48425">
    <property type="entry name" value="Sec7 domain"/>
    <property type="match status" value="1"/>
</dbReference>
<feature type="compositionally biased region" description="Basic and acidic residues" evidence="1">
    <location>
        <begin position="1206"/>
        <end position="1220"/>
    </location>
</feature>
<evidence type="ECO:0000313" key="4">
    <source>
        <dbReference type="Proteomes" id="UP000053201"/>
    </source>
</evidence>
<feature type="compositionally biased region" description="Polar residues" evidence="1">
    <location>
        <begin position="1241"/>
        <end position="1256"/>
    </location>
</feature>